<evidence type="ECO:0000313" key="2">
    <source>
        <dbReference type="Proteomes" id="UP000008068"/>
    </source>
</evidence>
<gene>
    <name evidence="1" type="ORF">CAEBREN_04923</name>
</gene>
<sequence>MFFSIKINFFYFFYVKFREFSRKVFKTFF</sequence>
<dbReference type="HOGENOM" id="CLU_3410909_0_0_1"/>
<accession>G0MYK0</accession>
<dbReference type="EMBL" id="GL379820">
    <property type="protein sequence ID" value="EGT47472.1"/>
    <property type="molecule type" value="Genomic_DNA"/>
</dbReference>
<evidence type="ECO:0000313" key="1">
    <source>
        <dbReference type="EMBL" id="EGT47472.1"/>
    </source>
</evidence>
<protein>
    <submittedName>
        <fullName evidence="1">Uncharacterized protein</fullName>
    </submittedName>
</protein>
<dbReference type="InParanoid" id="G0MYK0"/>
<name>G0MYK0_CAEBE</name>
<dbReference type="Proteomes" id="UP000008068">
    <property type="component" value="Unassembled WGS sequence"/>
</dbReference>
<organism evidence="2">
    <name type="scientific">Caenorhabditis brenneri</name>
    <name type="common">Nematode worm</name>
    <dbReference type="NCBI Taxonomy" id="135651"/>
    <lineage>
        <taxon>Eukaryota</taxon>
        <taxon>Metazoa</taxon>
        <taxon>Ecdysozoa</taxon>
        <taxon>Nematoda</taxon>
        <taxon>Chromadorea</taxon>
        <taxon>Rhabditida</taxon>
        <taxon>Rhabditina</taxon>
        <taxon>Rhabditomorpha</taxon>
        <taxon>Rhabditoidea</taxon>
        <taxon>Rhabditidae</taxon>
        <taxon>Peloderinae</taxon>
        <taxon>Caenorhabditis</taxon>
    </lineage>
</organism>
<proteinExistence type="predicted"/>
<reference evidence="2" key="1">
    <citation type="submission" date="2011-07" db="EMBL/GenBank/DDBJ databases">
        <authorList>
            <consortium name="Caenorhabditis brenneri Sequencing and Analysis Consortium"/>
            <person name="Wilson R.K."/>
        </authorList>
    </citation>
    <scope>NUCLEOTIDE SEQUENCE [LARGE SCALE GENOMIC DNA]</scope>
    <source>
        <strain evidence="2">PB2801</strain>
    </source>
</reference>
<keyword evidence="2" id="KW-1185">Reference proteome</keyword>
<dbReference type="AlphaFoldDB" id="G0MYK0"/>